<evidence type="ECO:0000313" key="6">
    <source>
        <dbReference type="EMBL" id="CAB5021715.1"/>
    </source>
</evidence>
<keyword evidence="1" id="KW-0808">Transferase</keyword>
<dbReference type="EMBL" id="CAFAAC010000067">
    <property type="protein sequence ID" value="CAB4790341.1"/>
    <property type="molecule type" value="Genomic_DNA"/>
</dbReference>
<dbReference type="SUPFAM" id="SSF55729">
    <property type="entry name" value="Acyl-CoA N-acyltransferases (Nat)"/>
    <property type="match status" value="1"/>
</dbReference>
<dbReference type="InterPro" id="IPR000182">
    <property type="entry name" value="GNAT_dom"/>
</dbReference>
<feature type="domain" description="N-acetyltransferase" evidence="3">
    <location>
        <begin position="22"/>
        <end position="157"/>
    </location>
</feature>
<gene>
    <name evidence="4" type="ORF">UFOPK2967_00893</name>
    <name evidence="5" type="ORF">UFOPK3984_00847</name>
    <name evidence="6" type="ORF">UFOPK4114_00882</name>
</gene>
<protein>
    <submittedName>
        <fullName evidence="5">Unannotated protein</fullName>
    </submittedName>
</protein>
<sequence>MRHILKIHRSLQDSIPESAHSFTIETFNPAIHKQIWLDLNNRIFIEHPDQGNWAMADLENRIAEPWFDSQGFFLAIEKGEIIGFCWTKIHRDFVNQDPTGELYVVGVDPESTGKGVGKAVSIAAMNYFLNKGIKNAMLYVDADNEKGLALYSHLGFN</sequence>
<dbReference type="EMBL" id="CAFBOP010000037">
    <property type="protein sequence ID" value="CAB4987960.1"/>
    <property type="molecule type" value="Genomic_DNA"/>
</dbReference>
<reference evidence="5" key="1">
    <citation type="submission" date="2020-05" db="EMBL/GenBank/DDBJ databases">
        <authorList>
            <person name="Chiriac C."/>
            <person name="Salcher M."/>
            <person name="Ghai R."/>
            <person name="Kavagutti S V."/>
        </authorList>
    </citation>
    <scope>NUCLEOTIDE SEQUENCE</scope>
</reference>
<evidence type="ECO:0000259" key="3">
    <source>
        <dbReference type="PROSITE" id="PS51186"/>
    </source>
</evidence>
<evidence type="ECO:0000256" key="2">
    <source>
        <dbReference type="ARBA" id="ARBA00023315"/>
    </source>
</evidence>
<organism evidence="5">
    <name type="scientific">freshwater metagenome</name>
    <dbReference type="NCBI Taxonomy" id="449393"/>
    <lineage>
        <taxon>unclassified sequences</taxon>
        <taxon>metagenomes</taxon>
        <taxon>ecological metagenomes</taxon>
    </lineage>
</organism>
<dbReference type="Gene3D" id="3.40.630.30">
    <property type="match status" value="1"/>
</dbReference>
<dbReference type="InterPro" id="IPR016181">
    <property type="entry name" value="Acyl_CoA_acyltransferase"/>
</dbReference>
<dbReference type="PANTHER" id="PTHR43072">
    <property type="entry name" value="N-ACETYLTRANSFERASE"/>
    <property type="match status" value="1"/>
</dbReference>
<evidence type="ECO:0000313" key="5">
    <source>
        <dbReference type="EMBL" id="CAB4987960.1"/>
    </source>
</evidence>
<evidence type="ECO:0000313" key="4">
    <source>
        <dbReference type="EMBL" id="CAB4790341.1"/>
    </source>
</evidence>
<dbReference type="CDD" id="cd04301">
    <property type="entry name" value="NAT_SF"/>
    <property type="match status" value="1"/>
</dbReference>
<keyword evidence="2" id="KW-0012">Acyltransferase</keyword>
<dbReference type="Pfam" id="PF00583">
    <property type="entry name" value="Acetyltransf_1"/>
    <property type="match status" value="1"/>
</dbReference>
<evidence type="ECO:0000256" key="1">
    <source>
        <dbReference type="ARBA" id="ARBA00022679"/>
    </source>
</evidence>
<dbReference type="AlphaFoldDB" id="A0A6J7N3C3"/>
<dbReference type="PANTHER" id="PTHR43072:SF23">
    <property type="entry name" value="UPF0039 PROTEIN C11D3.02C"/>
    <property type="match status" value="1"/>
</dbReference>
<accession>A0A6J7N3C3</accession>
<proteinExistence type="predicted"/>
<name>A0A6J7N3C3_9ZZZZ</name>
<dbReference type="PROSITE" id="PS51186">
    <property type="entry name" value="GNAT"/>
    <property type="match status" value="1"/>
</dbReference>
<dbReference type="EMBL" id="CAFBPP010000048">
    <property type="protein sequence ID" value="CAB5021715.1"/>
    <property type="molecule type" value="Genomic_DNA"/>
</dbReference>
<dbReference type="GO" id="GO:0016747">
    <property type="term" value="F:acyltransferase activity, transferring groups other than amino-acyl groups"/>
    <property type="evidence" value="ECO:0007669"/>
    <property type="project" value="InterPro"/>
</dbReference>